<protein>
    <recommendedName>
        <fullName evidence="7">Cell shape-determining protein MreB</fullName>
    </recommendedName>
</protein>
<evidence type="ECO:0000256" key="6">
    <source>
        <dbReference type="ARBA" id="ARBA00023458"/>
    </source>
</evidence>
<evidence type="ECO:0000313" key="8">
    <source>
        <dbReference type="EMBL" id="EAT14229.1"/>
    </source>
</evidence>
<proteinExistence type="inferred from homology"/>
<comment type="subcellular location">
    <subcellularLocation>
        <location evidence="1">Cytoplasm</location>
    </subcellularLocation>
</comment>
<dbReference type="GO" id="GO:0000902">
    <property type="term" value="P:cell morphogenesis"/>
    <property type="evidence" value="ECO:0007669"/>
    <property type="project" value="InterPro"/>
</dbReference>
<keyword evidence="3" id="KW-0547">Nucleotide-binding</keyword>
<sequence length="341" mass="36522">ALWGIFSNDLAIDLGTANTLVYLKSKGIVVSEPSVVAVQKDTTGAKKVLAVGVEAKKMLGRTPGSIVAIRPMKDGVIADFDITEEMLRYFIHKVHNRKALVRPRIVICVPSGITQVEKRAVKESAESAGAREVYLIEEPMAAAIGAGLPITEANGNMIVDIGGGTTEVAIISLAGIVYAKSVRVGGDKLDEAVTQYIKRKYNMLIGERTAEQIKIEIGSAYAGEEEDTMDVKGRDLVTGIPRTITINSEEIREALAETVNAIVEAVRVALERTPPELAADIVDRGIILAGGGAQLRNLDELLRRETGLPVMIADDPLSCVVLGSGMVLDELDLLRRVTVVT</sequence>
<keyword evidence="2" id="KW-0963">Cytoplasm</keyword>
<dbReference type="CDD" id="cd10225">
    <property type="entry name" value="ASKHA_NBD_MreB-like"/>
    <property type="match status" value="1"/>
</dbReference>
<evidence type="ECO:0000256" key="2">
    <source>
        <dbReference type="ARBA" id="ARBA00022490"/>
    </source>
</evidence>
<evidence type="ECO:0000256" key="4">
    <source>
        <dbReference type="ARBA" id="ARBA00022840"/>
    </source>
</evidence>
<dbReference type="GO" id="GO:0008360">
    <property type="term" value="P:regulation of cell shape"/>
    <property type="evidence" value="ECO:0007669"/>
    <property type="project" value="UniProtKB-KW"/>
</dbReference>
<feature type="non-terminal residue" evidence="8">
    <location>
        <position position="1"/>
    </location>
</feature>
<dbReference type="HAMAP" id="MF_02207">
    <property type="entry name" value="MreB"/>
    <property type="match status" value="1"/>
</dbReference>
<dbReference type="GO" id="GO:0005737">
    <property type="term" value="C:cytoplasm"/>
    <property type="evidence" value="ECO:0007669"/>
    <property type="project" value="UniProtKB-SubCell"/>
</dbReference>
<dbReference type="AlphaFoldDB" id="Q1JVG8"/>
<dbReference type="NCBIfam" id="TIGR00904">
    <property type="entry name" value="mreB"/>
    <property type="match status" value="1"/>
</dbReference>
<evidence type="ECO:0000313" key="9">
    <source>
        <dbReference type="Proteomes" id="UP000005695"/>
    </source>
</evidence>
<dbReference type="Gene3D" id="3.30.420.40">
    <property type="match status" value="2"/>
</dbReference>
<accession>Q1JVG8</accession>
<reference evidence="8" key="2">
    <citation type="submission" date="2006-05" db="EMBL/GenBank/DDBJ databases">
        <title>Sequencing of the draft genome and assembly of Desulfuromonas acetoxidans DSM 684.</title>
        <authorList>
            <consortium name="US DOE Joint Genome Institute (JGI-PGF)"/>
            <person name="Copeland A."/>
            <person name="Lucas S."/>
            <person name="Lapidus A."/>
            <person name="Barry K."/>
            <person name="Detter J.C."/>
            <person name="Glavina del Rio T."/>
            <person name="Hammon N."/>
            <person name="Israni S."/>
            <person name="Dalin E."/>
            <person name="Tice H."/>
            <person name="Bruce D."/>
            <person name="Pitluck S."/>
            <person name="Richardson P."/>
        </authorList>
    </citation>
    <scope>NUCLEOTIDE SEQUENCE [LARGE SCALE GENOMIC DNA]</scope>
    <source>
        <strain evidence="8">DSM 684</strain>
    </source>
</reference>
<dbReference type="PANTHER" id="PTHR42749:SF1">
    <property type="entry name" value="CELL SHAPE-DETERMINING PROTEIN MREB"/>
    <property type="match status" value="1"/>
</dbReference>
<evidence type="ECO:0000256" key="5">
    <source>
        <dbReference type="ARBA" id="ARBA00022960"/>
    </source>
</evidence>
<keyword evidence="5" id="KW-0133">Cell shape</keyword>
<dbReference type="GO" id="GO:0005524">
    <property type="term" value="F:ATP binding"/>
    <property type="evidence" value="ECO:0007669"/>
    <property type="project" value="UniProtKB-KW"/>
</dbReference>
<organism evidence="8 9">
    <name type="scientific">Desulfuromonas acetoxidans (strain DSM 684 / 11070)</name>
    <dbReference type="NCBI Taxonomy" id="281689"/>
    <lineage>
        <taxon>Bacteria</taxon>
        <taxon>Pseudomonadati</taxon>
        <taxon>Thermodesulfobacteriota</taxon>
        <taxon>Desulfuromonadia</taxon>
        <taxon>Desulfuromonadales</taxon>
        <taxon>Desulfuromonadaceae</taxon>
        <taxon>Desulfuromonas</taxon>
    </lineage>
</organism>
<keyword evidence="9" id="KW-1185">Reference proteome</keyword>
<dbReference type="PRINTS" id="PR01652">
    <property type="entry name" value="SHAPEPROTEIN"/>
</dbReference>
<dbReference type="RefSeq" id="WP_006003202.1">
    <property type="nucleotide sequence ID" value="NZ_AAEW02000040.1"/>
</dbReference>
<dbReference type="SUPFAM" id="SSF53067">
    <property type="entry name" value="Actin-like ATPase domain"/>
    <property type="match status" value="2"/>
</dbReference>
<gene>
    <name evidence="8" type="ORF">Dace_0066</name>
</gene>
<dbReference type="Proteomes" id="UP000005695">
    <property type="component" value="Unassembled WGS sequence"/>
</dbReference>
<name>Q1JVG8_DESA6</name>
<dbReference type="InterPro" id="IPR043129">
    <property type="entry name" value="ATPase_NBD"/>
</dbReference>
<dbReference type="EMBL" id="AAEW02000040">
    <property type="protein sequence ID" value="EAT14229.1"/>
    <property type="molecule type" value="Genomic_DNA"/>
</dbReference>
<dbReference type="InterPro" id="IPR056546">
    <property type="entry name" value="MreB_MamK-like"/>
</dbReference>
<evidence type="ECO:0000256" key="3">
    <source>
        <dbReference type="ARBA" id="ARBA00022741"/>
    </source>
</evidence>
<dbReference type="NCBIfam" id="NF010539">
    <property type="entry name" value="PRK13927.1"/>
    <property type="match status" value="1"/>
</dbReference>
<dbReference type="Pfam" id="PF06723">
    <property type="entry name" value="MreB_Mbl"/>
    <property type="match status" value="1"/>
</dbReference>
<dbReference type="PANTHER" id="PTHR42749">
    <property type="entry name" value="CELL SHAPE-DETERMINING PROTEIN MREB"/>
    <property type="match status" value="1"/>
</dbReference>
<evidence type="ECO:0000256" key="7">
    <source>
        <dbReference type="ARBA" id="ARBA00067319"/>
    </source>
</evidence>
<comment type="similarity">
    <text evidence="6">Belongs to the FtsA/MreB family.</text>
</comment>
<dbReference type="InterPro" id="IPR004753">
    <property type="entry name" value="MreB"/>
</dbReference>
<reference evidence="8" key="1">
    <citation type="submission" date="2006-05" db="EMBL/GenBank/DDBJ databases">
        <title>Annotation of the draft genome assembly of Desulfuromonas acetoxidans DSM 684.</title>
        <authorList>
            <consortium name="US DOE Joint Genome Institute (JGI-ORNL)"/>
            <person name="Larimer F."/>
            <person name="Land M."/>
            <person name="Hauser L."/>
        </authorList>
    </citation>
    <scope>NUCLEOTIDE SEQUENCE [LARGE SCALE GENOMIC DNA]</scope>
    <source>
        <strain evidence="8">DSM 684</strain>
    </source>
</reference>
<dbReference type="FunFam" id="3.30.420.40:FF:000016">
    <property type="entry name" value="Rod shape-determining protein mreB"/>
    <property type="match status" value="1"/>
</dbReference>
<comment type="caution">
    <text evidence="8">The sequence shown here is derived from an EMBL/GenBank/DDBJ whole genome shotgun (WGS) entry which is preliminary data.</text>
</comment>
<evidence type="ECO:0000256" key="1">
    <source>
        <dbReference type="ARBA" id="ARBA00004496"/>
    </source>
</evidence>
<keyword evidence="4" id="KW-0067">ATP-binding</keyword>